<name>A0A9D4N7F1_DREPO</name>
<proteinExistence type="predicted"/>
<dbReference type="Proteomes" id="UP000828390">
    <property type="component" value="Unassembled WGS sequence"/>
</dbReference>
<comment type="caution">
    <text evidence="2">The sequence shown here is derived from an EMBL/GenBank/DDBJ whole genome shotgun (WGS) entry which is preliminary data.</text>
</comment>
<organism evidence="2 3">
    <name type="scientific">Dreissena polymorpha</name>
    <name type="common">Zebra mussel</name>
    <name type="synonym">Mytilus polymorpha</name>
    <dbReference type="NCBI Taxonomy" id="45954"/>
    <lineage>
        <taxon>Eukaryota</taxon>
        <taxon>Metazoa</taxon>
        <taxon>Spiralia</taxon>
        <taxon>Lophotrochozoa</taxon>
        <taxon>Mollusca</taxon>
        <taxon>Bivalvia</taxon>
        <taxon>Autobranchia</taxon>
        <taxon>Heteroconchia</taxon>
        <taxon>Euheterodonta</taxon>
        <taxon>Imparidentia</taxon>
        <taxon>Neoheterodontei</taxon>
        <taxon>Myida</taxon>
        <taxon>Dreissenoidea</taxon>
        <taxon>Dreissenidae</taxon>
        <taxon>Dreissena</taxon>
    </lineage>
</organism>
<dbReference type="EMBL" id="JAIWYP010000001">
    <property type="protein sequence ID" value="KAH3889238.1"/>
    <property type="molecule type" value="Genomic_DNA"/>
</dbReference>
<reference evidence="2" key="2">
    <citation type="submission" date="2020-11" db="EMBL/GenBank/DDBJ databases">
        <authorList>
            <person name="McCartney M.A."/>
            <person name="Auch B."/>
            <person name="Kono T."/>
            <person name="Mallez S."/>
            <person name="Becker A."/>
            <person name="Gohl D.M."/>
            <person name="Silverstein K.A.T."/>
            <person name="Koren S."/>
            <person name="Bechman K.B."/>
            <person name="Herman A."/>
            <person name="Abrahante J.E."/>
            <person name="Garbe J."/>
        </authorList>
    </citation>
    <scope>NUCLEOTIDE SEQUENCE</scope>
    <source>
        <strain evidence="2">Duluth1</strain>
        <tissue evidence="2">Whole animal</tissue>
    </source>
</reference>
<keyword evidence="3" id="KW-1185">Reference proteome</keyword>
<reference evidence="2" key="1">
    <citation type="journal article" date="2019" name="bioRxiv">
        <title>The Genome of the Zebra Mussel, Dreissena polymorpha: A Resource for Invasive Species Research.</title>
        <authorList>
            <person name="McCartney M.A."/>
            <person name="Auch B."/>
            <person name="Kono T."/>
            <person name="Mallez S."/>
            <person name="Zhang Y."/>
            <person name="Obille A."/>
            <person name="Becker A."/>
            <person name="Abrahante J.E."/>
            <person name="Garbe J."/>
            <person name="Badalamenti J.P."/>
            <person name="Herman A."/>
            <person name="Mangelson H."/>
            <person name="Liachko I."/>
            <person name="Sullivan S."/>
            <person name="Sone E.D."/>
            <person name="Koren S."/>
            <person name="Silverstein K.A.T."/>
            <person name="Beckman K.B."/>
            <person name="Gohl D.M."/>
        </authorList>
    </citation>
    <scope>NUCLEOTIDE SEQUENCE</scope>
    <source>
        <strain evidence="2">Duluth1</strain>
        <tissue evidence="2">Whole animal</tissue>
    </source>
</reference>
<evidence type="ECO:0000256" key="1">
    <source>
        <dbReference type="SAM" id="Coils"/>
    </source>
</evidence>
<evidence type="ECO:0000313" key="3">
    <source>
        <dbReference type="Proteomes" id="UP000828390"/>
    </source>
</evidence>
<gene>
    <name evidence="2" type="ORF">DPMN_013289</name>
</gene>
<evidence type="ECO:0000313" key="2">
    <source>
        <dbReference type="EMBL" id="KAH3889238.1"/>
    </source>
</evidence>
<dbReference type="SUPFAM" id="SSF47162">
    <property type="entry name" value="Apolipoprotein"/>
    <property type="match status" value="1"/>
</dbReference>
<protein>
    <submittedName>
        <fullName evidence="2">Uncharacterized protein</fullName>
    </submittedName>
</protein>
<feature type="coiled-coil region" evidence="1">
    <location>
        <begin position="52"/>
        <end position="86"/>
    </location>
</feature>
<accession>A0A9D4N7F1</accession>
<dbReference type="AlphaFoldDB" id="A0A9D4N7F1"/>
<keyword evidence="1" id="KW-0175">Coiled coil</keyword>
<dbReference type="Gene3D" id="1.20.120.20">
    <property type="entry name" value="Apolipoprotein"/>
    <property type="match status" value="1"/>
</dbReference>
<sequence length="118" mass="13783">MTEGISNLRDDLKSMLKREEIEELIKNTVTTIMGKIEETMMKRIENEVKNITKEFKDQIAGIEYENEQLKQKMDELKSSSTKALSELQTQVDKNYDTSRDALMLIIMNNILERTTYIS</sequence>